<proteinExistence type="predicted"/>
<gene>
    <name evidence="1" type="ORF">C1Y40_05769</name>
</gene>
<sequence>MKNSSGNQATGLAMMELSAPLGFCRNCISCWNIWLKKSVPPVDCAAGDCVASAFITVGAAWVRGADARATVDTAW</sequence>
<evidence type="ECO:0000313" key="1">
    <source>
        <dbReference type="EMBL" id="PQM44072.1"/>
    </source>
</evidence>
<reference evidence="1 2" key="1">
    <citation type="journal article" date="2017" name="Int. J. Syst. Evol. Microbiol.">
        <title>Mycobacterium talmoniae sp. nov., a slowly growing mycobacterium isolated from human respiratory samples.</title>
        <authorList>
            <person name="Davidson R.M."/>
            <person name="DeGroote M.A."/>
            <person name="Marola J.L."/>
            <person name="Buss S."/>
            <person name="Jones V."/>
            <person name="McNeil M.R."/>
            <person name="Freifeld A.G."/>
            <person name="Elaine Epperson L."/>
            <person name="Hasan N.A."/>
            <person name="Jackson M."/>
            <person name="Iwen P.C."/>
            <person name="Salfinger M."/>
            <person name="Strong M."/>
        </authorList>
    </citation>
    <scope>NUCLEOTIDE SEQUENCE [LARGE SCALE GENOMIC DNA]</scope>
    <source>
        <strain evidence="1 2">ATCC BAA-2683</strain>
    </source>
</reference>
<evidence type="ECO:0000313" key="2">
    <source>
        <dbReference type="Proteomes" id="UP000238296"/>
    </source>
</evidence>
<dbReference type="Proteomes" id="UP000238296">
    <property type="component" value="Unassembled WGS sequence"/>
</dbReference>
<organism evidence="1 2">
    <name type="scientific">Mycobacterium talmoniae</name>
    <dbReference type="NCBI Taxonomy" id="1858794"/>
    <lineage>
        <taxon>Bacteria</taxon>
        <taxon>Bacillati</taxon>
        <taxon>Actinomycetota</taxon>
        <taxon>Actinomycetes</taxon>
        <taxon>Mycobacteriales</taxon>
        <taxon>Mycobacteriaceae</taxon>
        <taxon>Mycobacterium</taxon>
    </lineage>
</organism>
<dbReference type="AlphaFoldDB" id="A0A2S8BBP4"/>
<name>A0A2S8BBP4_9MYCO</name>
<protein>
    <submittedName>
        <fullName evidence="1">Uncharacterized protein</fullName>
    </submittedName>
</protein>
<comment type="caution">
    <text evidence="1">The sequence shown here is derived from an EMBL/GenBank/DDBJ whole genome shotgun (WGS) entry which is preliminary data.</text>
</comment>
<accession>A0A2S8BBP4</accession>
<dbReference type="EMBL" id="PPEA01001000">
    <property type="protein sequence ID" value="PQM44072.1"/>
    <property type="molecule type" value="Genomic_DNA"/>
</dbReference>